<dbReference type="InterPro" id="IPR036249">
    <property type="entry name" value="Thioredoxin-like_sf"/>
</dbReference>
<reference evidence="2" key="2">
    <citation type="submission" date="2020-09" db="EMBL/GenBank/DDBJ databases">
        <authorList>
            <person name="Sun Q."/>
            <person name="Zhou Y."/>
        </authorList>
    </citation>
    <scope>NUCLEOTIDE SEQUENCE</scope>
    <source>
        <strain evidence="2">CGMCC 4.7430</strain>
    </source>
</reference>
<dbReference type="Pfam" id="PF01323">
    <property type="entry name" value="DSBA"/>
    <property type="match status" value="1"/>
</dbReference>
<dbReference type="PANTHER" id="PTHR13887">
    <property type="entry name" value="GLUTATHIONE S-TRANSFERASE KAPPA"/>
    <property type="match status" value="1"/>
</dbReference>
<name>A0A918ABL9_9ACTN</name>
<dbReference type="Proteomes" id="UP000660745">
    <property type="component" value="Unassembled WGS sequence"/>
</dbReference>
<feature type="domain" description="DSBA-like thioredoxin" evidence="1">
    <location>
        <begin position="3"/>
        <end position="199"/>
    </location>
</feature>
<protein>
    <submittedName>
        <fullName evidence="2">DSBA oxidoreductase</fullName>
    </submittedName>
</protein>
<evidence type="ECO:0000313" key="3">
    <source>
        <dbReference type="Proteomes" id="UP000660745"/>
    </source>
</evidence>
<evidence type="ECO:0000313" key="2">
    <source>
        <dbReference type="EMBL" id="GGP14270.1"/>
    </source>
</evidence>
<keyword evidence="3" id="KW-1185">Reference proteome</keyword>
<dbReference type="GO" id="GO:0016491">
    <property type="term" value="F:oxidoreductase activity"/>
    <property type="evidence" value="ECO:0007669"/>
    <property type="project" value="InterPro"/>
</dbReference>
<dbReference type="EMBL" id="BMNK01000016">
    <property type="protein sequence ID" value="GGP14270.1"/>
    <property type="molecule type" value="Genomic_DNA"/>
</dbReference>
<gene>
    <name evidence="2" type="ORF">GCM10012278_69390</name>
</gene>
<sequence length="219" mass="23691">MKLEIYADVLCPWCYIGKRRLTAALAQQSGRDSIEIVWRAYELAPDEGRTPGPTAAEAMAGWWGEQAPARIARIRSLGAAEGLELNLHLARPVNTFDVHRLVKLAADRGRADQMMELLLYAYHTEGDNVADAQVLQRLGGEAGLDAGEVLAVLDGDDYADEVRADRRRAAEHGVTGVPSLVIDGRPPVSGVQPVADLQVLLRTEPTGSPGVVIKPDRPV</sequence>
<dbReference type="CDD" id="cd03024">
    <property type="entry name" value="DsbA_FrnE"/>
    <property type="match status" value="1"/>
</dbReference>
<dbReference type="InterPro" id="IPR001853">
    <property type="entry name" value="DSBA-like_thioredoxin_dom"/>
</dbReference>
<dbReference type="Gene3D" id="3.40.30.10">
    <property type="entry name" value="Glutaredoxin"/>
    <property type="match status" value="1"/>
</dbReference>
<comment type="caution">
    <text evidence="2">The sequence shown here is derived from an EMBL/GenBank/DDBJ whole genome shotgun (WGS) entry which is preliminary data.</text>
</comment>
<accession>A0A918ABL9</accession>
<dbReference type="SUPFAM" id="SSF52833">
    <property type="entry name" value="Thioredoxin-like"/>
    <property type="match status" value="1"/>
</dbReference>
<evidence type="ECO:0000259" key="1">
    <source>
        <dbReference type="Pfam" id="PF01323"/>
    </source>
</evidence>
<dbReference type="PANTHER" id="PTHR13887:SF41">
    <property type="entry name" value="THIOREDOXIN SUPERFAMILY PROTEIN"/>
    <property type="match status" value="1"/>
</dbReference>
<reference evidence="2" key="1">
    <citation type="journal article" date="2014" name="Int. J. Syst. Evol. Microbiol.">
        <title>Complete genome sequence of Corynebacterium casei LMG S-19264T (=DSM 44701T), isolated from a smear-ripened cheese.</title>
        <authorList>
            <consortium name="US DOE Joint Genome Institute (JGI-PGF)"/>
            <person name="Walter F."/>
            <person name="Albersmeier A."/>
            <person name="Kalinowski J."/>
            <person name="Ruckert C."/>
        </authorList>
    </citation>
    <scope>NUCLEOTIDE SEQUENCE</scope>
    <source>
        <strain evidence="2">CGMCC 4.7430</strain>
    </source>
</reference>
<dbReference type="RefSeq" id="WP_189142994.1">
    <property type="nucleotide sequence ID" value="NZ_BMNK01000016.1"/>
</dbReference>
<dbReference type="AlphaFoldDB" id="A0A918ABL9"/>
<organism evidence="2 3">
    <name type="scientific">Nonomuraea glycinis</name>
    <dbReference type="NCBI Taxonomy" id="2047744"/>
    <lineage>
        <taxon>Bacteria</taxon>
        <taxon>Bacillati</taxon>
        <taxon>Actinomycetota</taxon>
        <taxon>Actinomycetes</taxon>
        <taxon>Streptosporangiales</taxon>
        <taxon>Streptosporangiaceae</taxon>
        <taxon>Nonomuraea</taxon>
    </lineage>
</organism>
<proteinExistence type="predicted"/>